<sequence>MALIYTILFHNKKITHAYDYILKYIPKHLNSLKKDSREYEVLTSFGKEIDIIAKVTSGVYLRLITKKDHLEHPTTLTSFCLDIGKTIIQEYIYFNYKKQNTVKNYGQWKNQFSFDDQFILKLGSVFFDYLNTLDLVKVILVTHRIDKKFQKINYVEVHLEIANLIPKFKMLDLSLKLPMVEQPLDYSTNCKGRIFINKSWIDIHGRKNSV</sequence>
<keyword evidence="2 3" id="KW-0496">Mitochondrion</keyword>
<dbReference type="RefSeq" id="YP_009327832.1">
    <property type="nucleotide sequence ID" value="NC_032064.1"/>
</dbReference>
<accession>A0A1J0D061</accession>
<reference evidence="3" key="1">
    <citation type="journal article" date="2017" name="Mycologia">
        <title>Epichloe hybrida sp. nov., an emerging model system for investigating fungal allopolyploidy.</title>
        <authorList>
            <person name="Campbell M.A."/>
            <person name="Tapper B.A."/>
            <person name="Johnson R.D."/>
            <person name="Mace W."/>
            <person name="Ram A."/>
            <person name="Lukito Y."/>
            <person name="Dupont P.-Y."/>
            <person name="Johnson L.J."/>
            <person name="Scott D.B."/>
            <person name="Ganley A.R.D."/>
            <person name="Cox M.P."/>
        </authorList>
    </citation>
    <scope>NUCLEOTIDE SEQUENCE</scope>
    <source>
        <strain evidence="3">AR5</strain>
    </source>
</reference>
<comment type="subcellular location">
    <subcellularLocation>
        <location evidence="1">Mitochondrion</location>
    </subcellularLocation>
</comment>
<evidence type="ECO:0000313" key="3">
    <source>
        <dbReference type="EMBL" id="APB96791.1"/>
    </source>
</evidence>
<protein>
    <submittedName>
        <fullName evidence="3">Uncharacterized protein</fullName>
    </submittedName>
</protein>
<dbReference type="EMBL" id="KX066186">
    <property type="protein sequence ID" value="APB96791.1"/>
    <property type="molecule type" value="Genomic_DNA"/>
</dbReference>
<name>A0A1J0D061_9HYPO</name>
<proteinExistence type="predicted"/>
<dbReference type="SUPFAM" id="SSF56672">
    <property type="entry name" value="DNA/RNA polymerases"/>
    <property type="match status" value="1"/>
</dbReference>
<dbReference type="AlphaFoldDB" id="A0A1J0D061"/>
<gene>
    <name evidence="3" type="primary">orf210</name>
</gene>
<evidence type="ECO:0000256" key="2">
    <source>
        <dbReference type="ARBA" id="ARBA00023128"/>
    </source>
</evidence>
<evidence type="ECO:0000256" key="1">
    <source>
        <dbReference type="ARBA" id="ARBA00004173"/>
    </source>
</evidence>
<organism evidence="3">
    <name type="scientific">Epichloe festucae</name>
    <dbReference type="NCBI Taxonomy" id="35717"/>
    <lineage>
        <taxon>Eukaryota</taxon>
        <taxon>Fungi</taxon>
        <taxon>Dikarya</taxon>
        <taxon>Ascomycota</taxon>
        <taxon>Pezizomycotina</taxon>
        <taxon>Sordariomycetes</taxon>
        <taxon>Hypocreomycetidae</taxon>
        <taxon>Hypocreales</taxon>
        <taxon>Clavicipitaceae</taxon>
        <taxon>Epichloe</taxon>
    </lineage>
</organism>
<geneLocation type="mitochondrion" evidence="3"/>
<dbReference type="GO" id="GO:0005739">
    <property type="term" value="C:mitochondrion"/>
    <property type="evidence" value="ECO:0007669"/>
    <property type="project" value="UniProtKB-SubCell"/>
</dbReference>
<dbReference type="InterPro" id="IPR043502">
    <property type="entry name" value="DNA/RNA_pol_sf"/>
</dbReference>
<dbReference type="GeneID" id="30513408"/>